<proteinExistence type="inferred from homology"/>
<evidence type="ECO:0000313" key="14">
    <source>
        <dbReference type="EMBL" id="MTD14851.1"/>
    </source>
</evidence>
<keyword evidence="8" id="KW-0186">Copper</keyword>
<dbReference type="InterPro" id="IPR038371">
    <property type="entry name" value="Cu_polyphenol_OxRdtase_sf"/>
</dbReference>
<dbReference type="NCBIfam" id="TIGR00726">
    <property type="entry name" value="peptidoglycan editing factor PgeF"/>
    <property type="match status" value="1"/>
</dbReference>
<evidence type="ECO:0000256" key="10">
    <source>
        <dbReference type="ARBA" id="ARBA00048968"/>
    </source>
</evidence>
<gene>
    <name evidence="14" type="primary">pgeF</name>
    <name evidence="14" type="ORF">GIS00_12965</name>
</gene>
<evidence type="ECO:0000256" key="7">
    <source>
        <dbReference type="ARBA" id="ARBA00022833"/>
    </source>
</evidence>
<reference evidence="14 15" key="1">
    <citation type="submission" date="2019-11" db="EMBL/GenBank/DDBJ databases">
        <authorList>
            <person name="Jiang L.-Q."/>
        </authorList>
    </citation>
    <scope>NUCLEOTIDE SEQUENCE [LARGE SCALE GENOMIC DNA]</scope>
    <source>
        <strain evidence="14 15">YIM 132087</strain>
    </source>
</reference>
<evidence type="ECO:0000256" key="1">
    <source>
        <dbReference type="ARBA" id="ARBA00000553"/>
    </source>
</evidence>
<dbReference type="GO" id="GO:0005507">
    <property type="term" value="F:copper ion binding"/>
    <property type="evidence" value="ECO:0007669"/>
    <property type="project" value="TreeGrafter"/>
</dbReference>
<comment type="catalytic activity">
    <reaction evidence="10">
        <text>adenosine + phosphate = alpha-D-ribose 1-phosphate + adenine</text>
        <dbReference type="Rhea" id="RHEA:27642"/>
        <dbReference type="ChEBI" id="CHEBI:16335"/>
        <dbReference type="ChEBI" id="CHEBI:16708"/>
        <dbReference type="ChEBI" id="CHEBI:43474"/>
        <dbReference type="ChEBI" id="CHEBI:57720"/>
        <dbReference type="EC" id="2.4.2.1"/>
    </reaction>
    <physiologicalReaction direction="left-to-right" evidence="10">
        <dbReference type="Rhea" id="RHEA:27643"/>
    </physiologicalReaction>
</comment>
<dbReference type="CDD" id="cd16833">
    <property type="entry name" value="YfiH"/>
    <property type="match status" value="1"/>
</dbReference>
<keyword evidence="4" id="KW-0808">Transferase</keyword>
<evidence type="ECO:0000256" key="2">
    <source>
        <dbReference type="ARBA" id="ARBA00003215"/>
    </source>
</evidence>
<sequence>MPTPPVPEDSRPEATRHAGPVNGTDFADWPLLTASGVDAVVTTRRGGVSKPPYDQLNLAFHVGDDESAVIENRRRVAAAFDADLDDMVFCEQVHRPAVHVATEADRGRGARTRSTAIQDTDAMVTTTPGLLLVVMVADCVPLVLHDPGAGVLGVVHAGWAGTVRGVTPAAVAAMVDLGARPQNIVAGIGPAISPATYQVGEDVRSAAEQAFGGATESVLRSDGTGRFLFDLFAANRLQLEQAGLDPARIELSGQVTGPGTPFYSHRAQQPTGRFAAVARLRAE</sequence>
<evidence type="ECO:0000313" key="15">
    <source>
        <dbReference type="Proteomes" id="UP000460221"/>
    </source>
</evidence>
<keyword evidence="15" id="KW-1185">Reference proteome</keyword>
<comment type="caution">
    <text evidence="14">The sequence shown here is derived from an EMBL/GenBank/DDBJ whole genome shotgun (WGS) entry which is preliminary data.</text>
</comment>
<dbReference type="PANTHER" id="PTHR30616">
    <property type="entry name" value="UNCHARACTERIZED PROTEIN YFIH"/>
    <property type="match status" value="1"/>
</dbReference>
<dbReference type="EMBL" id="WLYK01000005">
    <property type="protein sequence ID" value="MTD14851.1"/>
    <property type="molecule type" value="Genomic_DNA"/>
</dbReference>
<dbReference type="InterPro" id="IPR003730">
    <property type="entry name" value="Cu_polyphenol_OxRdtase"/>
</dbReference>
<feature type="region of interest" description="Disordered" evidence="13">
    <location>
        <begin position="1"/>
        <end position="23"/>
    </location>
</feature>
<evidence type="ECO:0000256" key="8">
    <source>
        <dbReference type="ARBA" id="ARBA00023008"/>
    </source>
</evidence>
<comment type="catalytic activity">
    <reaction evidence="1">
        <text>inosine + phosphate = alpha-D-ribose 1-phosphate + hypoxanthine</text>
        <dbReference type="Rhea" id="RHEA:27646"/>
        <dbReference type="ChEBI" id="CHEBI:17368"/>
        <dbReference type="ChEBI" id="CHEBI:17596"/>
        <dbReference type="ChEBI" id="CHEBI:43474"/>
        <dbReference type="ChEBI" id="CHEBI:57720"/>
        <dbReference type="EC" id="2.4.2.1"/>
    </reaction>
    <physiologicalReaction direction="left-to-right" evidence="1">
        <dbReference type="Rhea" id="RHEA:27647"/>
    </physiologicalReaction>
</comment>
<comment type="catalytic activity">
    <reaction evidence="11">
        <text>S-methyl-5'-thioadenosine + phosphate = 5-(methylsulfanyl)-alpha-D-ribose 1-phosphate + adenine</text>
        <dbReference type="Rhea" id="RHEA:11852"/>
        <dbReference type="ChEBI" id="CHEBI:16708"/>
        <dbReference type="ChEBI" id="CHEBI:17509"/>
        <dbReference type="ChEBI" id="CHEBI:43474"/>
        <dbReference type="ChEBI" id="CHEBI:58533"/>
        <dbReference type="EC" id="2.4.2.28"/>
    </reaction>
    <physiologicalReaction direction="left-to-right" evidence="11">
        <dbReference type="Rhea" id="RHEA:11853"/>
    </physiologicalReaction>
</comment>
<evidence type="ECO:0000256" key="5">
    <source>
        <dbReference type="ARBA" id="ARBA00022723"/>
    </source>
</evidence>
<evidence type="ECO:0000256" key="9">
    <source>
        <dbReference type="ARBA" id="ARBA00047989"/>
    </source>
</evidence>
<comment type="catalytic activity">
    <reaction evidence="9">
        <text>adenosine + H2O + H(+) = inosine + NH4(+)</text>
        <dbReference type="Rhea" id="RHEA:24408"/>
        <dbReference type="ChEBI" id="CHEBI:15377"/>
        <dbReference type="ChEBI" id="CHEBI:15378"/>
        <dbReference type="ChEBI" id="CHEBI:16335"/>
        <dbReference type="ChEBI" id="CHEBI:17596"/>
        <dbReference type="ChEBI" id="CHEBI:28938"/>
        <dbReference type="EC" id="3.5.4.4"/>
    </reaction>
    <physiologicalReaction direction="left-to-right" evidence="9">
        <dbReference type="Rhea" id="RHEA:24409"/>
    </physiologicalReaction>
</comment>
<evidence type="ECO:0000256" key="13">
    <source>
        <dbReference type="SAM" id="MobiDB-lite"/>
    </source>
</evidence>
<evidence type="ECO:0000256" key="12">
    <source>
        <dbReference type="RuleBase" id="RU361274"/>
    </source>
</evidence>
<comment type="similarity">
    <text evidence="3 12">Belongs to the purine nucleoside phosphorylase YfiH/LACC1 family.</text>
</comment>
<evidence type="ECO:0000256" key="11">
    <source>
        <dbReference type="ARBA" id="ARBA00049893"/>
    </source>
</evidence>
<dbReference type="GO" id="GO:0016787">
    <property type="term" value="F:hydrolase activity"/>
    <property type="evidence" value="ECO:0007669"/>
    <property type="project" value="UniProtKB-KW"/>
</dbReference>
<dbReference type="GO" id="GO:0017061">
    <property type="term" value="F:S-methyl-5-thioadenosine phosphorylase activity"/>
    <property type="evidence" value="ECO:0007669"/>
    <property type="project" value="UniProtKB-EC"/>
</dbReference>
<evidence type="ECO:0000256" key="4">
    <source>
        <dbReference type="ARBA" id="ARBA00022679"/>
    </source>
</evidence>
<keyword evidence="7" id="KW-0862">Zinc</keyword>
<name>A0A7K1FL33_9ACTN</name>
<comment type="function">
    <text evidence="2">Purine nucleoside enzyme that catalyzes the phosphorolysis of adenosine and inosine nucleosides, yielding D-ribose 1-phosphate and the respective free bases, adenine and hypoxanthine. Also catalyzes the phosphorolysis of S-methyl-5'-thioadenosine into adenine and S-methyl-5-thio-alpha-D-ribose 1-phosphate. Also has adenosine deaminase activity.</text>
</comment>
<dbReference type="Gene3D" id="3.60.140.10">
    <property type="entry name" value="CNF1/YfiH-like putative cysteine hydrolases"/>
    <property type="match status" value="1"/>
</dbReference>
<dbReference type="AlphaFoldDB" id="A0A7K1FL33"/>
<keyword evidence="6" id="KW-0378">Hydrolase</keyword>
<evidence type="ECO:0000256" key="3">
    <source>
        <dbReference type="ARBA" id="ARBA00007353"/>
    </source>
</evidence>
<keyword evidence="5" id="KW-0479">Metal-binding</keyword>
<evidence type="ECO:0000256" key="6">
    <source>
        <dbReference type="ARBA" id="ARBA00022801"/>
    </source>
</evidence>
<dbReference type="PANTHER" id="PTHR30616:SF2">
    <property type="entry name" value="PURINE NUCLEOSIDE PHOSPHORYLASE LACC1"/>
    <property type="match status" value="1"/>
</dbReference>
<dbReference type="SUPFAM" id="SSF64438">
    <property type="entry name" value="CNF1/YfiH-like putative cysteine hydrolases"/>
    <property type="match status" value="1"/>
</dbReference>
<protein>
    <recommendedName>
        <fullName evidence="12">Purine nucleoside phosphorylase</fullName>
    </recommendedName>
</protein>
<accession>A0A7K1FL33</accession>
<organism evidence="14 15">
    <name type="scientific">Nakamurella alba</name>
    <dbReference type="NCBI Taxonomy" id="2665158"/>
    <lineage>
        <taxon>Bacteria</taxon>
        <taxon>Bacillati</taxon>
        <taxon>Actinomycetota</taxon>
        <taxon>Actinomycetes</taxon>
        <taxon>Nakamurellales</taxon>
        <taxon>Nakamurellaceae</taxon>
        <taxon>Nakamurella</taxon>
    </lineage>
</organism>
<dbReference type="Proteomes" id="UP000460221">
    <property type="component" value="Unassembled WGS sequence"/>
</dbReference>
<dbReference type="Pfam" id="PF02578">
    <property type="entry name" value="Cu-oxidase_4"/>
    <property type="match status" value="1"/>
</dbReference>
<dbReference type="InterPro" id="IPR011324">
    <property type="entry name" value="Cytotoxic_necrot_fac-like_cat"/>
</dbReference>